<dbReference type="Gene3D" id="3.30.565.10">
    <property type="entry name" value="Histidine kinase-like ATPase, C-terminal domain"/>
    <property type="match status" value="1"/>
</dbReference>
<keyword evidence="8" id="KW-0418">Kinase</keyword>
<dbReference type="EC" id="2.7.13.3" evidence="3"/>
<dbReference type="EMBL" id="RSCK01000028">
    <property type="protein sequence ID" value="RUT11296.1"/>
    <property type="molecule type" value="Genomic_DNA"/>
</dbReference>
<dbReference type="InterPro" id="IPR033479">
    <property type="entry name" value="dCache_1"/>
</dbReference>
<dbReference type="AlphaFoldDB" id="A0AB37UIT4"/>
<keyword evidence="6" id="KW-0808">Transferase</keyword>
<evidence type="ECO:0000256" key="3">
    <source>
        <dbReference type="ARBA" id="ARBA00012438"/>
    </source>
</evidence>
<evidence type="ECO:0000256" key="12">
    <source>
        <dbReference type="SAM" id="Phobius"/>
    </source>
</evidence>
<evidence type="ECO:0000256" key="4">
    <source>
        <dbReference type="ARBA" id="ARBA00022475"/>
    </source>
</evidence>
<comment type="catalytic activity">
    <reaction evidence="1">
        <text>ATP + protein L-histidine = ADP + protein N-phospho-L-histidine.</text>
        <dbReference type="EC" id="2.7.13.3"/>
    </reaction>
</comment>
<feature type="domain" description="HAMP" evidence="14">
    <location>
        <begin position="356"/>
        <end position="416"/>
    </location>
</feature>
<dbReference type="CDD" id="cd00075">
    <property type="entry name" value="HATPase"/>
    <property type="match status" value="1"/>
</dbReference>
<evidence type="ECO:0000259" key="14">
    <source>
        <dbReference type="PROSITE" id="PS50885"/>
    </source>
</evidence>
<dbReference type="InterPro" id="IPR036097">
    <property type="entry name" value="HisK_dim/P_sf"/>
</dbReference>
<dbReference type="GO" id="GO:0005886">
    <property type="term" value="C:plasma membrane"/>
    <property type="evidence" value="ECO:0007669"/>
    <property type="project" value="UniProtKB-SubCell"/>
</dbReference>
<dbReference type="SUPFAM" id="SSF47384">
    <property type="entry name" value="Homodimeric domain of signal transducing histidine kinase"/>
    <property type="match status" value="1"/>
</dbReference>
<name>A0AB37UIT4_9CYAN</name>
<dbReference type="InterPro" id="IPR050736">
    <property type="entry name" value="Sensor_HK_Regulatory"/>
</dbReference>
<keyword evidence="4" id="KW-1003">Cell membrane</keyword>
<keyword evidence="16" id="KW-1185">Reference proteome</keyword>
<dbReference type="Pfam" id="PF00512">
    <property type="entry name" value="HisKA"/>
    <property type="match status" value="1"/>
</dbReference>
<dbReference type="Pfam" id="PF02743">
    <property type="entry name" value="dCache_1"/>
    <property type="match status" value="1"/>
</dbReference>
<keyword evidence="7 12" id="KW-0812">Transmembrane</keyword>
<keyword evidence="9 12" id="KW-1133">Transmembrane helix</keyword>
<keyword evidence="11 12" id="KW-0472">Membrane</keyword>
<comment type="caution">
    <text evidence="15">The sequence shown here is derived from an EMBL/GenBank/DDBJ whole genome shotgun (WGS) entry which is preliminary data.</text>
</comment>
<evidence type="ECO:0000256" key="9">
    <source>
        <dbReference type="ARBA" id="ARBA00022989"/>
    </source>
</evidence>
<dbReference type="InterPro" id="IPR004358">
    <property type="entry name" value="Sig_transdc_His_kin-like_C"/>
</dbReference>
<dbReference type="SMART" id="SM00387">
    <property type="entry name" value="HATPase_c"/>
    <property type="match status" value="1"/>
</dbReference>
<evidence type="ECO:0000259" key="13">
    <source>
        <dbReference type="PROSITE" id="PS50109"/>
    </source>
</evidence>
<dbReference type="InterPro" id="IPR003660">
    <property type="entry name" value="HAMP_dom"/>
</dbReference>
<dbReference type="SUPFAM" id="SSF55874">
    <property type="entry name" value="ATPase domain of HSP90 chaperone/DNA topoisomerase II/histidine kinase"/>
    <property type="match status" value="1"/>
</dbReference>
<dbReference type="CDD" id="cd12913">
    <property type="entry name" value="PDC1_MCP_like"/>
    <property type="match status" value="1"/>
</dbReference>
<organism evidence="15 16">
    <name type="scientific">Chroococcidiopsis cubana SAG 39.79</name>
    <dbReference type="NCBI Taxonomy" id="388085"/>
    <lineage>
        <taxon>Bacteria</taxon>
        <taxon>Bacillati</taxon>
        <taxon>Cyanobacteriota</taxon>
        <taxon>Cyanophyceae</taxon>
        <taxon>Chroococcidiopsidales</taxon>
        <taxon>Chroococcidiopsidaceae</taxon>
        <taxon>Chroococcidiopsis</taxon>
    </lineage>
</organism>
<feature type="domain" description="Histidine kinase" evidence="13">
    <location>
        <begin position="445"/>
        <end position="660"/>
    </location>
</feature>
<dbReference type="CDD" id="cd00082">
    <property type="entry name" value="HisKA"/>
    <property type="match status" value="1"/>
</dbReference>
<dbReference type="FunFam" id="3.30.565.10:FF:000006">
    <property type="entry name" value="Sensor histidine kinase WalK"/>
    <property type="match status" value="1"/>
</dbReference>
<evidence type="ECO:0000313" key="15">
    <source>
        <dbReference type="EMBL" id="RUT11296.1"/>
    </source>
</evidence>
<dbReference type="SMART" id="SM00304">
    <property type="entry name" value="HAMP"/>
    <property type="match status" value="1"/>
</dbReference>
<dbReference type="SMART" id="SM00388">
    <property type="entry name" value="HisKA"/>
    <property type="match status" value="1"/>
</dbReference>
<dbReference type="PANTHER" id="PTHR43711:SF26">
    <property type="entry name" value="SENSOR HISTIDINE KINASE RCSC"/>
    <property type="match status" value="1"/>
</dbReference>
<dbReference type="InterPro" id="IPR036890">
    <property type="entry name" value="HATPase_C_sf"/>
</dbReference>
<accession>A0AB37UIT4</accession>
<comment type="subcellular location">
    <subcellularLocation>
        <location evidence="2">Cell membrane</location>
        <topology evidence="2">Multi-pass membrane protein</topology>
    </subcellularLocation>
</comment>
<feature type="transmembrane region" description="Helical" evidence="12">
    <location>
        <begin position="6"/>
        <end position="25"/>
    </location>
</feature>
<evidence type="ECO:0000256" key="8">
    <source>
        <dbReference type="ARBA" id="ARBA00022777"/>
    </source>
</evidence>
<evidence type="ECO:0000256" key="1">
    <source>
        <dbReference type="ARBA" id="ARBA00000085"/>
    </source>
</evidence>
<protein>
    <recommendedName>
        <fullName evidence="3">histidine kinase</fullName>
        <ecNumber evidence="3">2.7.13.3</ecNumber>
    </recommendedName>
</protein>
<dbReference type="Gene3D" id="3.30.450.20">
    <property type="entry name" value="PAS domain"/>
    <property type="match status" value="1"/>
</dbReference>
<keyword evidence="10" id="KW-0902">Two-component regulatory system</keyword>
<sequence>MQLVLAVPFMLHIVATVGLVGYFSFKNGQQTVDRLADRIIDKAGDRIQDRLSAYFAIPKQINQINLDAAELGLLDLKDFDLTGHYFWKQMQVFNVGYINYANIQGEFIGVERLNNGDLLINETLKTSPSHQSVYTTDKWGNRQNLKEIVHTIQPVQQESWYADAVKAGKPVWSSIYQWRDKPEVLSISSSYPVRDRQQKLIGVIGVDLILSQISDYLHQLPVSSSEQIFIIEQNGLLVASSSSDRPFAIVDRQARRIHAADSPDPIIRQTTKFLLRKFNNLNLLEVEQHFELKITGVRQFVCIKPWKDNYGLNWLIAIVVPESDFMQDIHDNNRTTFVLCLTALLITTVLSAITSRWITMPIRRLSRASQVLAQQAAIGDFTNTDFNRQSVESIDELAVLSDSFNQMAAQLQISFTEITNKNVEIEQALVKEKELGELKSRFVSITSHEFRTPLTAILSSAELLEDYGAIWHEEKKIYHLQRIQTQVKHMTSLLNDVLVMGKAEAGKLECQPTSIDLFQWCRSLVEEIQLITKTHTIVFHSQGKAEIVQMDEKLLRHIFTNLLSNAIKYSPTATEVHFDLLWEPNQILFQVRDRGIGIPASDRQNLFDSFHRATNVGNIAGTGLGLAIVKKAVETHQGQIWFETQVGMGTKFIVAIPLVSYQLSVISEERV</sequence>
<dbReference type="Gene3D" id="6.10.340.10">
    <property type="match status" value="1"/>
</dbReference>
<dbReference type="InterPro" id="IPR005467">
    <property type="entry name" value="His_kinase_dom"/>
</dbReference>
<keyword evidence="5" id="KW-0597">Phosphoprotein</keyword>
<feature type="transmembrane region" description="Helical" evidence="12">
    <location>
        <begin position="336"/>
        <end position="358"/>
    </location>
</feature>
<dbReference type="Proteomes" id="UP000282574">
    <property type="component" value="Unassembled WGS sequence"/>
</dbReference>
<evidence type="ECO:0000256" key="2">
    <source>
        <dbReference type="ARBA" id="ARBA00004651"/>
    </source>
</evidence>
<dbReference type="PROSITE" id="PS50109">
    <property type="entry name" value="HIS_KIN"/>
    <property type="match status" value="1"/>
</dbReference>
<dbReference type="Pfam" id="PF00672">
    <property type="entry name" value="HAMP"/>
    <property type="match status" value="1"/>
</dbReference>
<dbReference type="InterPro" id="IPR003661">
    <property type="entry name" value="HisK_dim/P_dom"/>
</dbReference>
<evidence type="ECO:0000256" key="6">
    <source>
        <dbReference type="ARBA" id="ARBA00022679"/>
    </source>
</evidence>
<gene>
    <name evidence="15" type="ORF">DSM107010_34370</name>
</gene>
<dbReference type="Gene3D" id="1.10.287.130">
    <property type="match status" value="1"/>
</dbReference>
<dbReference type="CDD" id="cd06225">
    <property type="entry name" value="HAMP"/>
    <property type="match status" value="1"/>
</dbReference>
<reference evidence="15 16" key="1">
    <citation type="journal article" date="2019" name="Genome Biol. Evol.">
        <title>Day and night: Metabolic profiles and evolutionary relationships of six axenic non-marine cyanobacteria.</title>
        <authorList>
            <person name="Will S.E."/>
            <person name="Henke P."/>
            <person name="Boedeker C."/>
            <person name="Huang S."/>
            <person name="Brinkmann H."/>
            <person name="Rohde M."/>
            <person name="Jarek M."/>
            <person name="Friedl T."/>
            <person name="Seufert S."/>
            <person name="Schumacher M."/>
            <person name="Overmann J."/>
            <person name="Neumann-Schaal M."/>
            <person name="Petersen J."/>
        </authorList>
    </citation>
    <scope>NUCLEOTIDE SEQUENCE [LARGE SCALE GENOMIC DNA]</scope>
    <source>
        <strain evidence="15 16">SAG 39.79</strain>
    </source>
</reference>
<dbReference type="InterPro" id="IPR003594">
    <property type="entry name" value="HATPase_dom"/>
</dbReference>
<evidence type="ECO:0000313" key="16">
    <source>
        <dbReference type="Proteomes" id="UP000282574"/>
    </source>
</evidence>
<dbReference type="PRINTS" id="PR00344">
    <property type="entry name" value="BCTRLSENSOR"/>
</dbReference>
<evidence type="ECO:0000256" key="11">
    <source>
        <dbReference type="ARBA" id="ARBA00023136"/>
    </source>
</evidence>
<dbReference type="PROSITE" id="PS50885">
    <property type="entry name" value="HAMP"/>
    <property type="match status" value="1"/>
</dbReference>
<dbReference type="GO" id="GO:0000155">
    <property type="term" value="F:phosphorelay sensor kinase activity"/>
    <property type="evidence" value="ECO:0007669"/>
    <property type="project" value="InterPro"/>
</dbReference>
<evidence type="ECO:0000256" key="10">
    <source>
        <dbReference type="ARBA" id="ARBA00023012"/>
    </source>
</evidence>
<proteinExistence type="predicted"/>
<evidence type="ECO:0000256" key="5">
    <source>
        <dbReference type="ARBA" id="ARBA00022553"/>
    </source>
</evidence>
<dbReference type="PANTHER" id="PTHR43711">
    <property type="entry name" value="TWO-COMPONENT HISTIDINE KINASE"/>
    <property type="match status" value="1"/>
</dbReference>
<dbReference type="Pfam" id="PF02518">
    <property type="entry name" value="HATPase_c"/>
    <property type="match status" value="1"/>
</dbReference>
<evidence type="ECO:0000256" key="7">
    <source>
        <dbReference type="ARBA" id="ARBA00022692"/>
    </source>
</evidence>